<protein>
    <submittedName>
        <fullName evidence="1">Dihydroxy-acid dehydratase</fullName>
    </submittedName>
</protein>
<organism evidence="1 2">
    <name type="scientific">Russula earlei</name>
    <dbReference type="NCBI Taxonomy" id="71964"/>
    <lineage>
        <taxon>Eukaryota</taxon>
        <taxon>Fungi</taxon>
        <taxon>Dikarya</taxon>
        <taxon>Basidiomycota</taxon>
        <taxon>Agaricomycotina</taxon>
        <taxon>Agaricomycetes</taxon>
        <taxon>Russulales</taxon>
        <taxon>Russulaceae</taxon>
        <taxon>Russula</taxon>
    </lineage>
</organism>
<evidence type="ECO:0000313" key="2">
    <source>
        <dbReference type="Proteomes" id="UP001207468"/>
    </source>
</evidence>
<reference evidence="1" key="1">
    <citation type="submission" date="2021-03" db="EMBL/GenBank/DDBJ databases">
        <title>Evolutionary priming and transition to the ectomycorrhizal habit in an iconic lineage of mushroom-forming fungi: is preadaptation a requirement?</title>
        <authorList>
            <consortium name="DOE Joint Genome Institute"/>
            <person name="Looney B.P."/>
            <person name="Miyauchi S."/>
            <person name="Morin E."/>
            <person name="Drula E."/>
            <person name="Courty P.E."/>
            <person name="Chicoki N."/>
            <person name="Fauchery L."/>
            <person name="Kohler A."/>
            <person name="Kuo A."/>
            <person name="LaButti K."/>
            <person name="Pangilinan J."/>
            <person name="Lipzen A."/>
            <person name="Riley R."/>
            <person name="Andreopoulos W."/>
            <person name="He G."/>
            <person name="Johnson J."/>
            <person name="Barry K.W."/>
            <person name="Grigoriev I.V."/>
            <person name="Nagy L."/>
            <person name="Hibbett D."/>
            <person name="Henrissat B."/>
            <person name="Matheny P.B."/>
            <person name="Labbe J."/>
            <person name="Martin A.F."/>
        </authorList>
    </citation>
    <scope>NUCLEOTIDE SEQUENCE</scope>
    <source>
        <strain evidence="1">BPL698</strain>
    </source>
</reference>
<sequence>MADVQIHTLPKPPSHAEKDVKLNRYSSQLTQDKARGGSQAMLYAVIDADDIDKPQIGISPIWWEGNPCNTHLVRARFSPEPSVVDGQVNKLDLAKVVKEGCKEEGLVGFIFNTIGVSDAITMGTDGMRYSSVCSRPSSRRIQRLTRKVRLPSRDLIADSIEAVTLAQYYDGNISLPGCDKNMPGCAMAAVRHNRPTVIVYGGTIQAGERHVDCPAMGYKKGDPVNISDAFESYGAFAVGKITEEQRFDVVRHACPGPGACGGMYTANTMSSVLEVLGLSLPYSSSIPATYDEKLKECKRAAWYVKRLLERDIKPRDILTRNSFLNAIAIVNILGGSTNAPWPAQADIDLTIDDFQAVADRTPYLADLKPSGRYLMADLHRVGGIPSLLKYVLAKRPDLVDGTQLTVTGRTLAENVADAADLFPVEPAGTTDAAAAAAAVQVQDVVRPLADPIKRTGHIAILKGNLAPGSAVAKITGAEGVRFDGAARCFDDQDAFYTALAAGEIRPGMVLVFRYQGPKGAPGMPEMLGPTGALIGAGLASSTALVTDGRFSGASRGFIIGHVVPEARLGGPIALVRDGDRIAIDSEMRTIDWDVGEEEQARRRLEWESSGKGALTVKRGILLRYARDVAIRHLEIGMGQVVMSQLALRYGAIAIAQLDGVAGIGSALVYRAVLARDGALAGLALARDDGGIRGQNERRERLPRTSSLWGAGPARRGV</sequence>
<proteinExistence type="predicted"/>
<dbReference type="Proteomes" id="UP001207468">
    <property type="component" value="Unassembled WGS sequence"/>
</dbReference>
<name>A0ACC0UF83_9AGAM</name>
<dbReference type="EMBL" id="JAGFNK010000057">
    <property type="protein sequence ID" value="KAI9509709.1"/>
    <property type="molecule type" value="Genomic_DNA"/>
</dbReference>
<gene>
    <name evidence="1" type="ORF">F5148DRAFT_1366983</name>
</gene>
<keyword evidence="2" id="KW-1185">Reference proteome</keyword>
<comment type="caution">
    <text evidence="1">The sequence shown here is derived from an EMBL/GenBank/DDBJ whole genome shotgun (WGS) entry which is preliminary data.</text>
</comment>
<evidence type="ECO:0000313" key="1">
    <source>
        <dbReference type="EMBL" id="KAI9509709.1"/>
    </source>
</evidence>
<accession>A0ACC0UF83</accession>